<organism evidence="2 3">
    <name type="scientific">Pseudonocardia sediminis</name>
    <dbReference type="NCBI Taxonomy" id="1397368"/>
    <lineage>
        <taxon>Bacteria</taxon>
        <taxon>Bacillati</taxon>
        <taxon>Actinomycetota</taxon>
        <taxon>Actinomycetes</taxon>
        <taxon>Pseudonocardiales</taxon>
        <taxon>Pseudonocardiaceae</taxon>
        <taxon>Pseudonocardia</taxon>
    </lineage>
</organism>
<dbReference type="NCBIfam" id="TIGR04025">
    <property type="entry name" value="PPOX_FMN_DR2398"/>
    <property type="match status" value="1"/>
</dbReference>
<dbReference type="AlphaFoldDB" id="A0A4Q7UTR8"/>
<dbReference type="EMBL" id="SHKL01000001">
    <property type="protein sequence ID" value="RZT83379.1"/>
    <property type="molecule type" value="Genomic_DNA"/>
</dbReference>
<keyword evidence="3" id="KW-1185">Reference proteome</keyword>
<accession>A0A4Q7UTR8</accession>
<dbReference type="InterPro" id="IPR024029">
    <property type="entry name" value="Pyridox_Oxase_FMN-dep"/>
</dbReference>
<dbReference type="SUPFAM" id="SSF50475">
    <property type="entry name" value="FMN-binding split barrel"/>
    <property type="match status" value="1"/>
</dbReference>
<dbReference type="RefSeq" id="WP_165438189.1">
    <property type="nucleotide sequence ID" value="NZ_SHKL01000001.1"/>
</dbReference>
<dbReference type="Proteomes" id="UP000291591">
    <property type="component" value="Unassembled WGS sequence"/>
</dbReference>
<gene>
    <name evidence="2" type="ORF">EV383_0180</name>
</gene>
<dbReference type="Pfam" id="PF01243">
    <property type="entry name" value="PNPOx_N"/>
    <property type="match status" value="1"/>
</dbReference>
<dbReference type="InterPro" id="IPR011576">
    <property type="entry name" value="Pyridox_Oxase_N"/>
</dbReference>
<dbReference type="InterPro" id="IPR012349">
    <property type="entry name" value="Split_barrel_FMN-bd"/>
</dbReference>
<proteinExistence type="predicted"/>
<dbReference type="PANTHER" id="PTHR42815">
    <property type="entry name" value="FAD-BINDING, PUTATIVE (AFU_ORTHOLOGUE AFUA_6G07600)-RELATED"/>
    <property type="match status" value="1"/>
</dbReference>
<evidence type="ECO:0000313" key="3">
    <source>
        <dbReference type="Proteomes" id="UP000291591"/>
    </source>
</evidence>
<evidence type="ECO:0000259" key="1">
    <source>
        <dbReference type="Pfam" id="PF01243"/>
    </source>
</evidence>
<evidence type="ECO:0000313" key="2">
    <source>
        <dbReference type="EMBL" id="RZT83379.1"/>
    </source>
</evidence>
<sequence>MARTEITTETELREIVDPPLPFIADKDTDHLDKVQQAFVTGSPLFFLATTNGEGLLDVSPRGDLPGSVLMLDDRTLAFPDRRGNRRLDSLRNLLVDPRVGMLFVRPGVTDILRVNGHATVVRGAHYREGLAIGEFVPEITVEVRAEEVFWHCGNALRRSGTWDATTWTAFERPAATARA</sequence>
<name>A0A4Q7UTR8_PSEST</name>
<comment type="caution">
    <text evidence="2">The sequence shown here is derived from an EMBL/GenBank/DDBJ whole genome shotgun (WGS) entry which is preliminary data.</text>
</comment>
<reference evidence="2 3" key="1">
    <citation type="submission" date="2019-02" db="EMBL/GenBank/DDBJ databases">
        <title>Sequencing the genomes of 1000 actinobacteria strains.</title>
        <authorList>
            <person name="Klenk H.-P."/>
        </authorList>
    </citation>
    <scope>NUCLEOTIDE SEQUENCE [LARGE SCALE GENOMIC DNA]</scope>
    <source>
        <strain evidence="2 3">DSM 45779</strain>
    </source>
</reference>
<protein>
    <recommendedName>
        <fullName evidence="1">Pyridoxamine 5'-phosphate oxidase N-terminal domain-containing protein</fullName>
    </recommendedName>
</protein>
<dbReference type="Gene3D" id="2.30.110.10">
    <property type="entry name" value="Electron Transport, Fmn-binding Protein, Chain A"/>
    <property type="match status" value="1"/>
</dbReference>
<dbReference type="PANTHER" id="PTHR42815:SF2">
    <property type="entry name" value="FAD-BINDING, PUTATIVE (AFU_ORTHOLOGUE AFUA_6G07600)-RELATED"/>
    <property type="match status" value="1"/>
</dbReference>
<feature type="domain" description="Pyridoxamine 5'-phosphate oxidase N-terminal" evidence="1">
    <location>
        <begin position="32"/>
        <end position="130"/>
    </location>
</feature>